<gene>
    <name evidence="1" type="ORF">S01H1_10399</name>
</gene>
<dbReference type="AlphaFoldDB" id="X0S825"/>
<organism evidence="1">
    <name type="scientific">marine sediment metagenome</name>
    <dbReference type="NCBI Taxonomy" id="412755"/>
    <lineage>
        <taxon>unclassified sequences</taxon>
        <taxon>metagenomes</taxon>
        <taxon>ecological metagenomes</taxon>
    </lineage>
</organism>
<sequence length="75" mass="8892">MKMKKGEYKTTIRLDQKMKEQLDDVFSYSHHHTKSDLIRHALFIGLSQIRTKLRCDCDFDKPDFNPTTKTTEDKS</sequence>
<evidence type="ECO:0008006" key="2">
    <source>
        <dbReference type="Google" id="ProtNLM"/>
    </source>
</evidence>
<protein>
    <recommendedName>
        <fullName evidence="2">Ribbon-helix-helix protein CopG domain-containing protein</fullName>
    </recommendedName>
</protein>
<name>X0S825_9ZZZZ</name>
<reference evidence="1" key="1">
    <citation type="journal article" date="2014" name="Front. Microbiol.">
        <title>High frequency of phylogenetically diverse reductive dehalogenase-homologous genes in deep subseafloor sedimentary metagenomes.</title>
        <authorList>
            <person name="Kawai M."/>
            <person name="Futagami T."/>
            <person name="Toyoda A."/>
            <person name="Takaki Y."/>
            <person name="Nishi S."/>
            <person name="Hori S."/>
            <person name="Arai W."/>
            <person name="Tsubouchi T."/>
            <person name="Morono Y."/>
            <person name="Uchiyama I."/>
            <person name="Ito T."/>
            <person name="Fujiyama A."/>
            <person name="Inagaki F."/>
            <person name="Takami H."/>
        </authorList>
    </citation>
    <scope>NUCLEOTIDE SEQUENCE</scope>
    <source>
        <strain evidence="1">Expedition CK06-06</strain>
    </source>
</reference>
<proteinExistence type="predicted"/>
<evidence type="ECO:0000313" key="1">
    <source>
        <dbReference type="EMBL" id="GAF71366.1"/>
    </source>
</evidence>
<dbReference type="EMBL" id="BARS01005307">
    <property type="protein sequence ID" value="GAF71366.1"/>
    <property type="molecule type" value="Genomic_DNA"/>
</dbReference>
<comment type="caution">
    <text evidence="1">The sequence shown here is derived from an EMBL/GenBank/DDBJ whole genome shotgun (WGS) entry which is preliminary data.</text>
</comment>
<accession>X0S825</accession>